<dbReference type="Pfam" id="PF14464">
    <property type="entry name" value="Prok-JAB"/>
    <property type="match status" value="1"/>
</dbReference>
<keyword evidence="7" id="KW-0647">Proteasome</keyword>
<dbReference type="PANTHER" id="PTHR34858">
    <property type="entry name" value="CYSO-CYSTEINE PEPTIDASE"/>
    <property type="match status" value="1"/>
</dbReference>
<organism evidence="7 8">
    <name type="scientific">Rhizorhapis suberifaciens</name>
    <name type="common">corky root of lettuce</name>
    <dbReference type="NCBI Taxonomy" id="13656"/>
    <lineage>
        <taxon>Bacteria</taxon>
        <taxon>Pseudomonadati</taxon>
        <taxon>Pseudomonadota</taxon>
        <taxon>Alphaproteobacteria</taxon>
        <taxon>Sphingomonadales</taxon>
        <taxon>Sphingomonadaceae</taxon>
        <taxon>Rhizorhapis</taxon>
    </lineage>
</organism>
<dbReference type="InterPro" id="IPR037518">
    <property type="entry name" value="MPN"/>
</dbReference>
<evidence type="ECO:0000256" key="5">
    <source>
        <dbReference type="ARBA" id="ARBA00023049"/>
    </source>
</evidence>
<accession>A0A840HR31</accession>
<dbReference type="Gene3D" id="3.40.140.10">
    <property type="entry name" value="Cytidine Deaminase, domain 2"/>
    <property type="match status" value="1"/>
</dbReference>
<evidence type="ECO:0000256" key="1">
    <source>
        <dbReference type="ARBA" id="ARBA00022670"/>
    </source>
</evidence>
<keyword evidence="8" id="KW-1185">Reference proteome</keyword>
<dbReference type="InterPro" id="IPR028090">
    <property type="entry name" value="JAB_dom_prok"/>
</dbReference>
<evidence type="ECO:0000256" key="2">
    <source>
        <dbReference type="ARBA" id="ARBA00022723"/>
    </source>
</evidence>
<keyword evidence="2" id="KW-0479">Metal-binding</keyword>
<dbReference type="PROSITE" id="PS50249">
    <property type="entry name" value="MPN"/>
    <property type="match status" value="1"/>
</dbReference>
<dbReference type="GO" id="GO:0000502">
    <property type="term" value="C:proteasome complex"/>
    <property type="evidence" value="ECO:0007669"/>
    <property type="project" value="UniProtKB-KW"/>
</dbReference>
<dbReference type="SUPFAM" id="SSF102712">
    <property type="entry name" value="JAB1/MPN domain"/>
    <property type="match status" value="1"/>
</dbReference>
<reference evidence="7 8" key="1">
    <citation type="submission" date="2020-08" db="EMBL/GenBank/DDBJ databases">
        <title>Genomic Encyclopedia of Type Strains, Phase IV (KMG-IV): sequencing the most valuable type-strain genomes for metagenomic binning, comparative biology and taxonomic classification.</title>
        <authorList>
            <person name="Goeker M."/>
        </authorList>
    </citation>
    <scope>NUCLEOTIDE SEQUENCE [LARGE SCALE GENOMIC DNA]</scope>
    <source>
        <strain evidence="7 8">DSM 7465</strain>
    </source>
</reference>
<dbReference type="GO" id="GO:0008235">
    <property type="term" value="F:metalloexopeptidase activity"/>
    <property type="evidence" value="ECO:0007669"/>
    <property type="project" value="TreeGrafter"/>
</dbReference>
<dbReference type="InterPro" id="IPR051929">
    <property type="entry name" value="VirAsm_ModProt"/>
</dbReference>
<protein>
    <submittedName>
        <fullName evidence="7">Proteasome lid subunit RPN8/RPN11</fullName>
    </submittedName>
</protein>
<keyword evidence="5" id="KW-0482">Metalloprotease</keyword>
<dbReference type="AlphaFoldDB" id="A0A840HR31"/>
<feature type="domain" description="MPN" evidence="6">
    <location>
        <begin position="3"/>
        <end position="136"/>
    </location>
</feature>
<sequence>MAVRISRTLLDSIIADAAIATNVERCGLLLGEEHIDDVRFAPNVADDPLRHFELDPTVLIATHKAARAGGARILGHYHSHPSGEAVPSVTDARHAVADGSLWLLVARGEATLWRAVAAGSLHGRFQAEPMEIYGDVELA</sequence>
<dbReference type="CDD" id="cd08070">
    <property type="entry name" value="MPN_like"/>
    <property type="match status" value="1"/>
</dbReference>
<proteinExistence type="predicted"/>
<keyword evidence="3" id="KW-0378">Hydrolase</keyword>
<dbReference type="RefSeq" id="WP_184473857.1">
    <property type="nucleotide sequence ID" value="NZ_JACHOV010000001.1"/>
</dbReference>
<dbReference type="Proteomes" id="UP000575068">
    <property type="component" value="Unassembled WGS sequence"/>
</dbReference>
<evidence type="ECO:0000313" key="8">
    <source>
        <dbReference type="Proteomes" id="UP000575068"/>
    </source>
</evidence>
<evidence type="ECO:0000313" key="7">
    <source>
        <dbReference type="EMBL" id="MBB4640014.1"/>
    </source>
</evidence>
<evidence type="ECO:0000256" key="4">
    <source>
        <dbReference type="ARBA" id="ARBA00022833"/>
    </source>
</evidence>
<name>A0A840HR31_9SPHN</name>
<evidence type="ECO:0000256" key="3">
    <source>
        <dbReference type="ARBA" id="ARBA00022801"/>
    </source>
</evidence>
<comment type="caution">
    <text evidence="7">The sequence shown here is derived from an EMBL/GenBank/DDBJ whole genome shotgun (WGS) entry which is preliminary data.</text>
</comment>
<dbReference type="GO" id="GO:0006508">
    <property type="term" value="P:proteolysis"/>
    <property type="evidence" value="ECO:0007669"/>
    <property type="project" value="UniProtKB-KW"/>
</dbReference>
<dbReference type="EMBL" id="JACHOV010000001">
    <property type="protein sequence ID" value="MBB4640014.1"/>
    <property type="molecule type" value="Genomic_DNA"/>
</dbReference>
<evidence type="ECO:0000259" key="6">
    <source>
        <dbReference type="PROSITE" id="PS50249"/>
    </source>
</evidence>
<dbReference type="GO" id="GO:0008270">
    <property type="term" value="F:zinc ion binding"/>
    <property type="evidence" value="ECO:0007669"/>
    <property type="project" value="TreeGrafter"/>
</dbReference>
<keyword evidence="4" id="KW-0862">Zinc</keyword>
<gene>
    <name evidence="7" type="ORF">HNQ99_000294</name>
</gene>
<keyword evidence="1" id="KW-0645">Protease</keyword>
<dbReference type="PANTHER" id="PTHR34858:SF1">
    <property type="entry name" value="CYSO-CYSTEINE PEPTIDASE"/>
    <property type="match status" value="1"/>
</dbReference>